<proteinExistence type="predicted"/>
<feature type="non-terminal residue" evidence="1">
    <location>
        <position position="1"/>
    </location>
</feature>
<keyword evidence="1" id="KW-0808">Transferase</keyword>
<keyword evidence="1" id="KW-0012">Acyltransferase</keyword>
<evidence type="ECO:0000313" key="2">
    <source>
        <dbReference type="Proteomes" id="UP000268313"/>
    </source>
</evidence>
<reference evidence="2" key="1">
    <citation type="submission" date="2018-09" db="EMBL/GenBank/DDBJ databases">
        <authorList>
            <person name="Livingstone P.G."/>
            <person name="Whitworth D.E."/>
        </authorList>
    </citation>
    <scope>NUCLEOTIDE SEQUENCE [LARGE SCALE GENOMIC DNA]</scope>
    <source>
        <strain evidence="2">CA043D</strain>
    </source>
</reference>
<sequence>GWVWGLATFALIPPLALFTLSFAERWDEIRHDLELFFTLGNRKRLKARLLAEGERLAAEVERLAEEYRPKLDASVAR</sequence>
<dbReference type="EMBL" id="RAWE01000193">
    <property type="protein sequence ID" value="RKG97002.1"/>
    <property type="molecule type" value="Genomic_DNA"/>
</dbReference>
<keyword evidence="2" id="KW-1185">Reference proteome</keyword>
<protein>
    <submittedName>
        <fullName evidence="1">Acyltransferase</fullName>
    </submittedName>
</protein>
<comment type="caution">
    <text evidence="1">The sequence shown here is derived from an EMBL/GenBank/DDBJ whole genome shotgun (WGS) entry which is preliminary data.</text>
</comment>
<name>A0A3A8JMK5_9BACT</name>
<dbReference type="AlphaFoldDB" id="A0A3A8JMK5"/>
<gene>
    <name evidence="1" type="ORF">D7X32_34240</name>
</gene>
<organism evidence="1 2">
    <name type="scientific">Corallococcus carmarthensis</name>
    <dbReference type="NCBI Taxonomy" id="2316728"/>
    <lineage>
        <taxon>Bacteria</taxon>
        <taxon>Pseudomonadati</taxon>
        <taxon>Myxococcota</taxon>
        <taxon>Myxococcia</taxon>
        <taxon>Myxococcales</taxon>
        <taxon>Cystobacterineae</taxon>
        <taxon>Myxococcaceae</taxon>
        <taxon>Corallococcus</taxon>
    </lineage>
</organism>
<accession>A0A3A8JMK5</accession>
<dbReference type="GO" id="GO:0016746">
    <property type="term" value="F:acyltransferase activity"/>
    <property type="evidence" value="ECO:0007669"/>
    <property type="project" value="UniProtKB-KW"/>
</dbReference>
<evidence type="ECO:0000313" key="1">
    <source>
        <dbReference type="EMBL" id="RKG97002.1"/>
    </source>
</evidence>
<dbReference type="Proteomes" id="UP000268313">
    <property type="component" value="Unassembled WGS sequence"/>
</dbReference>